<feature type="domain" description="Thioredoxin" evidence="5">
    <location>
        <begin position="56"/>
        <end position="213"/>
    </location>
</feature>
<organism evidence="6 7">
    <name type="scientific">Algibacter aquimarinus</name>
    <dbReference type="NCBI Taxonomy" id="1136748"/>
    <lineage>
        <taxon>Bacteria</taxon>
        <taxon>Pseudomonadati</taxon>
        <taxon>Bacteroidota</taxon>
        <taxon>Flavobacteriia</taxon>
        <taxon>Flavobacteriales</taxon>
        <taxon>Flavobacteriaceae</taxon>
        <taxon>Algibacter</taxon>
    </lineage>
</organism>
<protein>
    <recommendedName>
        <fullName evidence="5">Thioredoxin domain-containing protein</fullName>
    </recommendedName>
</protein>
<evidence type="ECO:0000313" key="6">
    <source>
        <dbReference type="EMBL" id="GAA4959567.1"/>
    </source>
</evidence>
<dbReference type="CDD" id="cd02966">
    <property type="entry name" value="TlpA_like_family"/>
    <property type="match status" value="1"/>
</dbReference>
<name>A0ABP9H419_9FLAO</name>
<accession>A0ABP9H419</accession>
<dbReference type="PROSITE" id="PS51352">
    <property type="entry name" value="THIOREDOXIN_2"/>
    <property type="match status" value="1"/>
</dbReference>
<keyword evidence="4" id="KW-0472">Membrane</keyword>
<proteinExistence type="predicted"/>
<reference evidence="7" key="1">
    <citation type="journal article" date="2019" name="Int. J. Syst. Evol. Microbiol.">
        <title>The Global Catalogue of Microorganisms (GCM) 10K type strain sequencing project: providing services to taxonomists for standard genome sequencing and annotation.</title>
        <authorList>
            <consortium name="The Broad Institute Genomics Platform"/>
            <consortium name="The Broad Institute Genome Sequencing Center for Infectious Disease"/>
            <person name="Wu L."/>
            <person name="Ma J."/>
        </authorList>
    </citation>
    <scope>NUCLEOTIDE SEQUENCE [LARGE SCALE GENOMIC DNA]</scope>
    <source>
        <strain evidence="7">JCM 18287</strain>
    </source>
</reference>
<sequence>MKIIIHKTLKQFLYKSLLNYKKCKELLINFILMKLKLLFIVILLVTSCKKNSKTTEVLKENLEVVSEKEVSTGDIELEIYDFTGFEKFLKKKDNKVYVVNFWATWCAPCVKELPYFEELNAQYKNKNVEVILVSLDFPHLYDKKLKPFMKERKLASKVIALDDVDMNTWIPKISEAWSGSIPATIIYKNDKSKFYEQSFNYEELEKEVKQFLN</sequence>
<dbReference type="InterPro" id="IPR036249">
    <property type="entry name" value="Thioredoxin-like_sf"/>
</dbReference>
<evidence type="ECO:0000313" key="7">
    <source>
        <dbReference type="Proteomes" id="UP001501692"/>
    </source>
</evidence>
<comment type="caution">
    <text evidence="6">The sequence shown here is derived from an EMBL/GenBank/DDBJ whole genome shotgun (WGS) entry which is preliminary data.</text>
</comment>
<gene>
    <name evidence="6" type="ORF">GCM10023315_04030</name>
</gene>
<feature type="transmembrane region" description="Helical" evidence="4">
    <location>
        <begin position="26"/>
        <end position="45"/>
    </location>
</feature>
<dbReference type="PROSITE" id="PS00194">
    <property type="entry name" value="THIOREDOXIN_1"/>
    <property type="match status" value="1"/>
</dbReference>
<dbReference type="EMBL" id="BAABJK010000002">
    <property type="protein sequence ID" value="GAA4959567.1"/>
    <property type="molecule type" value="Genomic_DNA"/>
</dbReference>
<keyword evidence="3" id="KW-0676">Redox-active center</keyword>
<dbReference type="InterPro" id="IPR050553">
    <property type="entry name" value="Thioredoxin_ResA/DsbE_sf"/>
</dbReference>
<evidence type="ECO:0000256" key="2">
    <source>
        <dbReference type="ARBA" id="ARBA00022748"/>
    </source>
</evidence>
<dbReference type="InterPro" id="IPR013766">
    <property type="entry name" value="Thioredoxin_domain"/>
</dbReference>
<keyword evidence="2" id="KW-0201">Cytochrome c-type biogenesis</keyword>
<keyword evidence="4" id="KW-0812">Transmembrane</keyword>
<dbReference type="Gene3D" id="3.40.30.10">
    <property type="entry name" value="Glutaredoxin"/>
    <property type="match status" value="1"/>
</dbReference>
<dbReference type="InterPro" id="IPR017937">
    <property type="entry name" value="Thioredoxin_CS"/>
</dbReference>
<dbReference type="PANTHER" id="PTHR42852:SF13">
    <property type="entry name" value="PROTEIN DIPZ"/>
    <property type="match status" value="1"/>
</dbReference>
<evidence type="ECO:0000256" key="3">
    <source>
        <dbReference type="ARBA" id="ARBA00023284"/>
    </source>
</evidence>
<comment type="subcellular location">
    <subcellularLocation>
        <location evidence="1">Cell envelope</location>
    </subcellularLocation>
</comment>
<dbReference type="Pfam" id="PF08534">
    <property type="entry name" value="Redoxin"/>
    <property type="match status" value="1"/>
</dbReference>
<dbReference type="Proteomes" id="UP001501692">
    <property type="component" value="Unassembled WGS sequence"/>
</dbReference>
<dbReference type="PANTHER" id="PTHR42852">
    <property type="entry name" value="THIOL:DISULFIDE INTERCHANGE PROTEIN DSBE"/>
    <property type="match status" value="1"/>
</dbReference>
<keyword evidence="4" id="KW-1133">Transmembrane helix</keyword>
<evidence type="ECO:0000256" key="4">
    <source>
        <dbReference type="SAM" id="Phobius"/>
    </source>
</evidence>
<evidence type="ECO:0000259" key="5">
    <source>
        <dbReference type="PROSITE" id="PS51352"/>
    </source>
</evidence>
<dbReference type="InterPro" id="IPR013740">
    <property type="entry name" value="Redoxin"/>
</dbReference>
<dbReference type="SUPFAM" id="SSF52833">
    <property type="entry name" value="Thioredoxin-like"/>
    <property type="match status" value="1"/>
</dbReference>
<keyword evidence="7" id="KW-1185">Reference proteome</keyword>
<evidence type="ECO:0000256" key="1">
    <source>
        <dbReference type="ARBA" id="ARBA00004196"/>
    </source>
</evidence>